<dbReference type="EMBL" id="HBIQ01049259">
    <property type="protein sequence ID" value="CAE0558178.1"/>
    <property type="molecule type" value="Transcribed_RNA"/>
</dbReference>
<dbReference type="PANTHER" id="PTHR48025">
    <property type="entry name" value="OS02G0815200 PROTEIN"/>
    <property type="match status" value="1"/>
</dbReference>
<dbReference type="AlphaFoldDB" id="A0A7S3SLD3"/>
<dbReference type="Pfam" id="PF00076">
    <property type="entry name" value="RRM_1"/>
    <property type="match status" value="1"/>
</dbReference>
<organism evidence="4">
    <name type="scientific">Strombidinopsis acuminata</name>
    <dbReference type="NCBI Taxonomy" id="141414"/>
    <lineage>
        <taxon>Eukaryota</taxon>
        <taxon>Sar</taxon>
        <taxon>Alveolata</taxon>
        <taxon>Ciliophora</taxon>
        <taxon>Intramacronucleata</taxon>
        <taxon>Spirotrichea</taxon>
        <taxon>Choreotrichia</taxon>
        <taxon>Choreotrichida</taxon>
        <taxon>Strombidinopsidae</taxon>
        <taxon>Strombidinopsis</taxon>
    </lineage>
</organism>
<sequence>MGYGGKGKGKWRWQPPRIEPSLKIWIGNLPASATWKELQTLGNTAGTTKWVEVFKGKGAGTGMIAYTTVEEVAAAITALNGQEIDGQKIEADVWVKAEKPAEDEPAAEKAAES</sequence>
<dbReference type="SMART" id="SM00360">
    <property type="entry name" value="RRM"/>
    <property type="match status" value="1"/>
</dbReference>
<dbReference type="InterPro" id="IPR000504">
    <property type="entry name" value="RRM_dom"/>
</dbReference>
<dbReference type="InterPro" id="IPR050502">
    <property type="entry name" value="Euk_RNA-bind_prot"/>
</dbReference>
<dbReference type="GO" id="GO:0003729">
    <property type="term" value="F:mRNA binding"/>
    <property type="evidence" value="ECO:0007669"/>
    <property type="project" value="TreeGrafter"/>
</dbReference>
<dbReference type="PANTHER" id="PTHR48025:SF1">
    <property type="entry name" value="RRM DOMAIN-CONTAINING PROTEIN"/>
    <property type="match status" value="1"/>
</dbReference>
<dbReference type="InterPro" id="IPR012677">
    <property type="entry name" value="Nucleotide-bd_a/b_plait_sf"/>
</dbReference>
<dbReference type="InterPro" id="IPR035979">
    <property type="entry name" value="RBD_domain_sf"/>
</dbReference>
<keyword evidence="1 2" id="KW-0694">RNA-binding</keyword>
<evidence type="ECO:0000256" key="1">
    <source>
        <dbReference type="ARBA" id="ARBA00022884"/>
    </source>
</evidence>
<evidence type="ECO:0000259" key="3">
    <source>
        <dbReference type="PROSITE" id="PS50102"/>
    </source>
</evidence>
<dbReference type="SUPFAM" id="SSF54928">
    <property type="entry name" value="RNA-binding domain, RBD"/>
    <property type="match status" value="1"/>
</dbReference>
<dbReference type="CDD" id="cd00590">
    <property type="entry name" value="RRM_SF"/>
    <property type="match status" value="1"/>
</dbReference>
<feature type="domain" description="RRM" evidence="3">
    <location>
        <begin position="22"/>
        <end position="96"/>
    </location>
</feature>
<protein>
    <recommendedName>
        <fullName evidence="3">RRM domain-containing protein</fullName>
    </recommendedName>
</protein>
<dbReference type="PROSITE" id="PS50102">
    <property type="entry name" value="RRM"/>
    <property type="match status" value="1"/>
</dbReference>
<dbReference type="Gene3D" id="3.30.70.330">
    <property type="match status" value="1"/>
</dbReference>
<gene>
    <name evidence="4" type="ORF">SACU0126_LOCUS15677</name>
</gene>
<reference evidence="4" key="1">
    <citation type="submission" date="2021-01" db="EMBL/GenBank/DDBJ databases">
        <authorList>
            <person name="Corre E."/>
            <person name="Pelletier E."/>
            <person name="Niang G."/>
            <person name="Scheremetjew M."/>
            <person name="Finn R."/>
            <person name="Kale V."/>
            <person name="Holt S."/>
            <person name="Cochrane G."/>
            <person name="Meng A."/>
            <person name="Brown T."/>
            <person name="Cohen L."/>
        </authorList>
    </citation>
    <scope>NUCLEOTIDE SEQUENCE</scope>
    <source>
        <strain evidence="4">SPMC142</strain>
    </source>
</reference>
<accession>A0A7S3SLD3</accession>
<proteinExistence type="predicted"/>
<evidence type="ECO:0000256" key="2">
    <source>
        <dbReference type="PROSITE-ProRule" id="PRU00176"/>
    </source>
</evidence>
<evidence type="ECO:0000313" key="4">
    <source>
        <dbReference type="EMBL" id="CAE0558178.1"/>
    </source>
</evidence>
<name>A0A7S3SLD3_9SPIT</name>